<dbReference type="InterPro" id="IPR016163">
    <property type="entry name" value="Ald_DH_C"/>
</dbReference>
<sequence length="501" mass="54354">MGTKRKAMSSDNGKKMQSDNGKKMQKKSETSKTTKTKHKQSSDNNGTDNEFKLVGALAVRAREASLKMQTASAQHRNAALVRIHTALSRNENRAAIIEANKLDLDAAVQNNLSPQLIKRLDLSSKDKFDSMIQGVKDIADMPDPVGRNDLATKLDDDLELFRVSCPIGVILIIFEARPEVVVNIAALTIKSGNAVILKGGKEAQHSNAILAKIISDAISDDCGNVGKDAVLLVESRTAIDVLLGMDKQIDLVIPRGSNQLVRHVQGNTRIPVLGHADGICTTYLDETLDEEKAIRIIIDAKTTAPSACNSTETLLIHKFHLETPFFITLLTRLAVANISLRIDPEIISAFPVITATIPTVTAATPEDFDTEFLDTILAVRAVASVDDAISHINLHGSHHTDAIVTASQDAADTFLRGVDSADVFWNASTRFADGFRFGFGAEIGVSTNKTHARGPVGVEGLMIYKYRLHGNGHCTADYGEGVGRKSYKHDALDIDSKRFQL</sequence>
<organism evidence="14 15">
    <name type="scientific">Physocladia obscura</name>
    <dbReference type="NCBI Taxonomy" id="109957"/>
    <lineage>
        <taxon>Eukaryota</taxon>
        <taxon>Fungi</taxon>
        <taxon>Fungi incertae sedis</taxon>
        <taxon>Chytridiomycota</taxon>
        <taxon>Chytridiomycota incertae sedis</taxon>
        <taxon>Chytridiomycetes</taxon>
        <taxon>Chytridiales</taxon>
        <taxon>Chytriomycetaceae</taxon>
        <taxon>Physocladia</taxon>
    </lineage>
</organism>
<evidence type="ECO:0000256" key="3">
    <source>
        <dbReference type="ARBA" id="ARBA00022605"/>
    </source>
</evidence>
<dbReference type="EMBL" id="JADGJH010000512">
    <property type="protein sequence ID" value="KAJ3127423.1"/>
    <property type="molecule type" value="Genomic_DNA"/>
</dbReference>
<keyword evidence="3" id="KW-0028">Amino-acid biosynthesis</keyword>
<dbReference type="GO" id="GO:0008652">
    <property type="term" value="P:amino acid biosynthetic process"/>
    <property type="evidence" value="ECO:0007669"/>
    <property type="project" value="UniProtKB-KW"/>
</dbReference>
<evidence type="ECO:0000256" key="5">
    <source>
        <dbReference type="ARBA" id="ARBA00022857"/>
    </source>
</evidence>
<dbReference type="PANTHER" id="PTHR11063">
    <property type="entry name" value="GLUTAMATE SEMIALDEHYDE DEHYDROGENASE"/>
    <property type="match status" value="1"/>
</dbReference>
<comment type="pathway">
    <text evidence="1">Amino-acid biosynthesis; L-proline biosynthesis; L-glutamate 5-semialdehyde from L-glutamate: step 2/2.</text>
</comment>
<evidence type="ECO:0000256" key="6">
    <source>
        <dbReference type="ARBA" id="ARBA00023002"/>
    </source>
</evidence>
<keyword evidence="15" id="KW-1185">Reference proteome</keyword>
<evidence type="ECO:0000259" key="13">
    <source>
        <dbReference type="Pfam" id="PF00171"/>
    </source>
</evidence>
<dbReference type="InterPro" id="IPR020593">
    <property type="entry name" value="G-glutamylP_reductase_CS"/>
</dbReference>
<dbReference type="GO" id="GO:0004350">
    <property type="term" value="F:glutamate-5-semialdehyde dehydrogenase activity"/>
    <property type="evidence" value="ECO:0007669"/>
    <property type="project" value="UniProtKB-EC"/>
</dbReference>
<dbReference type="HAMAP" id="MF_00412">
    <property type="entry name" value="ProA"/>
    <property type="match status" value="1"/>
</dbReference>
<dbReference type="AlphaFoldDB" id="A0AAD5XHV1"/>
<dbReference type="NCBIfam" id="NF001221">
    <property type="entry name" value="PRK00197.1"/>
    <property type="match status" value="1"/>
</dbReference>
<dbReference type="Gene3D" id="3.40.605.10">
    <property type="entry name" value="Aldehyde Dehydrogenase, Chain A, domain 1"/>
    <property type="match status" value="1"/>
</dbReference>
<dbReference type="InterPro" id="IPR000965">
    <property type="entry name" value="GPR_dom"/>
</dbReference>
<dbReference type="Pfam" id="PF00171">
    <property type="entry name" value="Aldedh"/>
    <property type="match status" value="1"/>
</dbReference>
<dbReference type="SUPFAM" id="SSF53720">
    <property type="entry name" value="ALDH-like"/>
    <property type="match status" value="1"/>
</dbReference>
<accession>A0AAD5XHV1</accession>
<keyword evidence="4" id="KW-0641">Proline biosynthesis</keyword>
<reference evidence="14" key="1">
    <citation type="submission" date="2020-05" db="EMBL/GenBank/DDBJ databases">
        <title>Phylogenomic resolution of chytrid fungi.</title>
        <authorList>
            <person name="Stajich J.E."/>
            <person name="Amses K."/>
            <person name="Simmons R."/>
            <person name="Seto K."/>
            <person name="Myers J."/>
            <person name="Bonds A."/>
            <person name="Quandt C.A."/>
            <person name="Barry K."/>
            <person name="Liu P."/>
            <person name="Grigoriev I."/>
            <person name="Longcore J.E."/>
            <person name="James T.Y."/>
        </authorList>
    </citation>
    <scope>NUCLEOTIDE SEQUENCE</scope>
    <source>
        <strain evidence="14">JEL0513</strain>
    </source>
</reference>
<dbReference type="InterPro" id="IPR016161">
    <property type="entry name" value="Ald_DH/histidinol_DH"/>
</dbReference>
<evidence type="ECO:0000313" key="14">
    <source>
        <dbReference type="EMBL" id="KAJ3127423.1"/>
    </source>
</evidence>
<dbReference type="PROSITE" id="PS01223">
    <property type="entry name" value="PROA"/>
    <property type="match status" value="1"/>
</dbReference>
<feature type="compositionally biased region" description="Basic and acidic residues" evidence="12">
    <location>
        <begin position="12"/>
        <end position="32"/>
    </location>
</feature>
<evidence type="ECO:0000256" key="8">
    <source>
        <dbReference type="ARBA" id="ARBA00059423"/>
    </source>
</evidence>
<comment type="similarity">
    <text evidence="9">Belongs to the gamma-glutamyl phosphate reductase family.</text>
</comment>
<keyword evidence="6" id="KW-0560">Oxidoreductase</keyword>
<feature type="domain" description="Aldehyde dehydrogenase" evidence="13">
    <location>
        <begin position="58"/>
        <end position="321"/>
    </location>
</feature>
<dbReference type="NCBIfam" id="TIGR00407">
    <property type="entry name" value="proA"/>
    <property type="match status" value="1"/>
</dbReference>
<dbReference type="Gene3D" id="3.40.309.10">
    <property type="entry name" value="Aldehyde Dehydrogenase, Chain A, domain 2"/>
    <property type="match status" value="1"/>
</dbReference>
<evidence type="ECO:0000256" key="12">
    <source>
        <dbReference type="SAM" id="MobiDB-lite"/>
    </source>
</evidence>
<evidence type="ECO:0000256" key="2">
    <source>
        <dbReference type="ARBA" id="ARBA00013002"/>
    </source>
</evidence>
<comment type="function">
    <text evidence="8">Catalyzes the NADPH dependent reduction of L-gamma-glutamyl 5-phosphate into L-glutamate 5-semialdehyde and phosphate. The product spontaneously undergoes cyclization to form 1-pyrroline-5-carboxylate.</text>
</comment>
<evidence type="ECO:0000256" key="11">
    <source>
        <dbReference type="ARBA" id="ARBA00077451"/>
    </source>
</evidence>
<keyword evidence="5" id="KW-0521">NADP</keyword>
<evidence type="ECO:0000256" key="1">
    <source>
        <dbReference type="ARBA" id="ARBA00004985"/>
    </source>
</evidence>
<feature type="region of interest" description="Disordered" evidence="12">
    <location>
        <begin position="1"/>
        <end position="49"/>
    </location>
</feature>
<evidence type="ECO:0000256" key="4">
    <source>
        <dbReference type="ARBA" id="ARBA00022650"/>
    </source>
</evidence>
<dbReference type="Proteomes" id="UP001211907">
    <property type="component" value="Unassembled WGS sequence"/>
</dbReference>
<dbReference type="FunFam" id="3.40.309.10:FF:000006">
    <property type="entry name" value="Gamma-glutamyl phosphate reductase"/>
    <property type="match status" value="1"/>
</dbReference>
<proteinExistence type="inferred from homology"/>
<comment type="caution">
    <text evidence="14">The sequence shown here is derived from an EMBL/GenBank/DDBJ whole genome shotgun (WGS) entry which is preliminary data.</text>
</comment>
<dbReference type="CDD" id="cd07079">
    <property type="entry name" value="ALDH_F18-19_ProA-GPR"/>
    <property type="match status" value="1"/>
</dbReference>
<dbReference type="InterPro" id="IPR015590">
    <property type="entry name" value="Aldehyde_DH_dom"/>
</dbReference>
<evidence type="ECO:0000256" key="10">
    <source>
        <dbReference type="ARBA" id="ARBA00075718"/>
    </source>
</evidence>
<evidence type="ECO:0000313" key="15">
    <source>
        <dbReference type="Proteomes" id="UP001211907"/>
    </source>
</evidence>
<evidence type="ECO:0000256" key="7">
    <source>
        <dbReference type="ARBA" id="ARBA00049024"/>
    </source>
</evidence>
<dbReference type="PANTHER" id="PTHR11063:SF8">
    <property type="entry name" value="DELTA-1-PYRROLINE-5-CARBOXYLATE SYNTHASE"/>
    <property type="match status" value="1"/>
</dbReference>
<gene>
    <name evidence="14" type="ORF">HK100_009770</name>
</gene>
<evidence type="ECO:0000256" key="9">
    <source>
        <dbReference type="ARBA" id="ARBA00060997"/>
    </source>
</evidence>
<name>A0AAD5XHV1_9FUNG</name>
<comment type="catalytic activity">
    <reaction evidence="7">
        <text>L-glutamate 5-semialdehyde + phosphate + NADP(+) = L-glutamyl 5-phosphate + NADPH + H(+)</text>
        <dbReference type="Rhea" id="RHEA:19541"/>
        <dbReference type="ChEBI" id="CHEBI:15378"/>
        <dbReference type="ChEBI" id="CHEBI:43474"/>
        <dbReference type="ChEBI" id="CHEBI:57783"/>
        <dbReference type="ChEBI" id="CHEBI:58066"/>
        <dbReference type="ChEBI" id="CHEBI:58274"/>
        <dbReference type="ChEBI" id="CHEBI:58349"/>
        <dbReference type="EC" id="1.2.1.41"/>
    </reaction>
</comment>
<dbReference type="InterPro" id="IPR016162">
    <property type="entry name" value="Ald_DH_N"/>
</dbReference>
<protein>
    <recommendedName>
        <fullName evidence="2">glutamate-5-semialdehyde dehydrogenase</fullName>
        <ecNumber evidence="2">1.2.1.41</ecNumber>
    </recommendedName>
    <alternativeName>
        <fullName evidence="11">Glutamate-5-semialdehyde dehydrogenase</fullName>
    </alternativeName>
    <alternativeName>
        <fullName evidence="10">Glutamyl-gamma-semialdehyde dehydrogenase</fullName>
    </alternativeName>
</protein>
<dbReference type="EC" id="1.2.1.41" evidence="2"/>